<keyword evidence="3 7" id="KW-0378">Hydrolase</keyword>
<evidence type="ECO:0000256" key="1">
    <source>
        <dbReference type="ARBA" id="ARBA00010088"/>
    </source>
</evidence>
<dbReference type="PANTHER" id="PTHR43248">
    <property type="entry name" value="2-SUCCINYL-6-HYDROXY-2,4-CYCLOHEXADIENE-1-CARBOXYLATE SYNTHASE"/>
    <property type="match status" value="1"/>
</dbReference>
<comment type="similarity">
    <text evidence="1">Belongs to the peptidase S33 family.</text>
</comment>
<dbReference type="GO" id="GO:0016787">
    <property type="term" value="F:hydrolase activity"/>
    <property type="evidence" value="ECO:0007669"/>
    <property type="project" value="UniProtKB-KW"/>
</dbReference>
<dbReference type="PANTHER" id="PTHR43248:SF29">
    <property type="entry name" value="TRIPEPTIDYL AMINOPEPTIDASE"/>
    <property type="match status" value="1"/>
</dbReference>
<evidence type="ECO:0000313" key="8">
    <source>
        <dbReference type="Proteomes" id="UP000199258"/>
    </source>
</evidence>
<dbReference type="Gene3D" id="3.40.50.1820">
    <property type="entry name" value="alpha/beta hydrolase"/>
    <property type="match status" value="1"/>
</dbReference>
<dbReference type="Proteomes" id="UP000199258">
    <property type="component" value="Unassembled WGS sequence"/>
</dbReference>
<dbReference type="AlphaFoldDB" id="A0A1G8KG93"/>
<evidence type="ECO:0000256" key="3">
    <source>
        <dbReference type="ARBA" id="ARBA00022801"/>
    </source>
</evidence>
<proteinExistence type="inferred from homology"/>
<reference evidence="7 8" key="1">
    <citation type="submission" date="2016-10" db="EMBL/GenBank/DDBJ databases">
        <authorList>
            <person name="de Groot N.N."/>
        </authorList>
    </citation>
    <scope>NUCLEOTIDE SEQUENCE [LARGE SCALE GENOMIC DNA]</scope>
    <source>
        <strain evidence="7 8">NP_1H</strain>
    </source>
</reference>
<feature type="chain" id="PRO_5039229467" evidence="4">
    <location>
        <begin position="33"/>
        <end position="516"/>
    </location>
</feature>
<dbReference type="RefSeq" id="WP_090587046.1">
    <property type="nucleotide sequence ID" value="NZ_FNDT01000011.1"/>
</dbReference>
<dbReference type="OrthoDB" id="3252468at2"/>
<feature type="domain" description="AB hydrolase-1" evidence="5">
    <location>
        <begin position="107"/>
        <end position="297"/>
    </location>
</feature>
<evidence type="ECO:0000256" key="4">
    <source>
        <dbReference type="SAM" id="SignalP"/>
    </source>
</evidence>
<evidence type="ECO:0000313" key="7">
    <source>
        <dbReference type="EMBL" id="SDI42441.1"/>
    </source>
</evidence>
<dbReference type="InterPro" id="IPR029058">
    <property type="entry name" value="AB_hydrolase_fold"/>
</dbReference>
<feature type="signal peptide" evidence="4">
    <location>
        <begin position="1"/>
        <end position="32"/>
    </location>
</feature>
<dbReference type="EMBL" id="FNDT01000011">
    <property type="protein sequence ID" value="SDI42441.1"/>
    <property type="molecule type" value="Genomic_DNA"/>
</dbReference>
<dbReference type="Pfam" id="PF00561">
    <property type="entry name" value="Abhydrolase_1"/>
    <property type="match status" value="1"/>
</dbReference>
<gene>
    <name evidence="7" type="ORF">SAMN04488693_11122</name>
</gene>
<protein>
    <submittedName>
        <fullName evidence="7">Alpha/beta hydrolase fold</fullName>
    </submittedName>
</protein>
<evidence type="ECO:0000259" key="6">
    <source>
        <dbReference type="Pfam" id="PF08386"/>
    </source>
</evidence>
<evidence type="ECO:0000259" key="5">
    <source>
        <dbReference type="Pfam" id="PF00561"/>
    </source>
</evidence>
<feature type="domain" description="Peptidase S33 tripeptidyl aminopeptidase-like C-terminal" evidence="6">
    <location>
        <begin position="415"/>
        <end position="516"/>
    </location>
</feature>
<dbReference type="Pfam" id="PF08386">
    <property type="entry name" value="Abhydrolase_4"/>
    <property type="match status" value="1"/>
</dbReference>
<dbReference type="InterPro" id="IPR013595">
    <property type="entry name" value="Pept_S33_TAP-like_C"/>
</dbReference>
<organism evidence="7 8">
    <name type="scientific">Arthrobacter subterraneus</name>
    <dbReference type="NCBI Taxonomy" id="335973"/>
    <lineage>
        <taxon>Bacteria</taxon>
        <taxon>Bacillati</taxon>
        <taxon>Actinomycetota</taxon>
        <taxon>Actinomycetes</taxon>
        <taxon>Micrococcales</taxon>
        <taxon>Micrococcaceae</taxon>
        <taxon>Arthrobacter</taxon>
    </lineage>
</organism>
<sequence>MTHSHPARRSPLRALAGAAAVVVGLVLSGCTAGPDTGAVTAPPEVIGEVPEDLREFYAQEVTWEECEGDDFACATVKVPLDYSDPGRASIDIAMIRLDAPGDAQGSLLVNPGGPGVSGYNLVRDSAAFILSDRLRQSFDVVGFDPRGVNESSAVECLTDEERDEARAETLPPDATDAEALEILEADSAEYAQLCAERTGELLGHIDTVSAAKDMDILRAVLGDEQLNYLGFSYGTQLGAAYAGLFPGNVGRFVLDGAVDPSLSSAEITAGQVAAFDEALRNYVADCQSQSECPLPGNVDEGVAVVDELFESVEESPMTAADGRPVTIGTFFQGFVLPLYDSASWPALTAAIDQALQGDPSEFLRFADLGADRSPTGDYLTNSAAAFTAVTCLDYPMPADPGVMAEEAEALEASSAVFGEYLSYGALACKNWAYEPVNEPSPASAPGAPPMLVIGTTGDPATPYEWSLALAEQLESAVHVTWEGQGHTAYGRSGECIESLVDDFLIDGTVPEMSARC</sequence>
<keyword evidence="2 4" id="KW-0732">Signal</keyword>
<accession>A0A1G8KG93</accession>
<name>A0A1G8KG93_9MICC</name>
<keyword evidence="8" id="KW-1185">Reference proteome</keyword>
<dbReference type="InterPro" id="IPR051601">
    <property type="entry name" value="Serine_prot/Carboxylest_S33"/>
</dbReference>
<dbReference type="STRING" id="335973.SAMN04488693_11122"/>
<dbReference type="SUPFAM" id="SSF53474">
    <property type="entry name" value="alpha/beta-Hydrolases"/>
    <property type="match status" value="1"/>
</dbReference>
<evidence type="ECO:0000256" key="2">
    <source>
        <dbReference type="ARBA" id="ARBA00022729"/>
    </source>
</evidence>
<dbReference type="InterPro" id="IPR000073">
    <property type="entry name" value="AB_hydrolase_1"/>
</dbReference>